<organism evidence="1 2">
    <name type="scientific">Methylomagnum ishizawai</name>
    <dbReference type="NCBI Taxonomy" id="1760988"/>
    <lineage>
        <taxon>Bacteria</taxon>
        <taxon>Pseudomonadati</taxon>
        <taxon>Pseudomonadota</taxon>
        <taxon>Gammaproteobacteria</taxon>
        <taxon>Methylococcales</taxon>
        <taxon>Methylococcaceae</taxon>
        <taxon>Methylomagnum</taxon>
    </lineage>
</organism>
<accession>A0A1Y6D0A7</accession>
<dbReference type="AlphaFoldDB" id="A0A1Y6D0A7"/>
<proteinExistence type="predicted"/>
<dbReference type="RefSeq" id="WP_085214823.1">
    <property type="nucleotide sequence ID" value="NZ_FXAM01000001.1"/>
</dbReference>
<keyword evidence="2" id="KW-1185">Reference proteome</keyword>
<protein>
    <submittedName>
        <fullName evidence="1">Uncharacterized protein</fullName>
    </submittedName>
</protein>
<sequence length="60" mass="6627">MARPHKAKSELRDYSVRVNFTASEYAELEAKAKAAKLPLALYLYQKIGLLADASSQKEAA</sequence>
<dbReference type="Proteomes" id="UP000192923">
    <property type="component" value="Unassembled WGS sequence"/>
</dbReference>
<reference evidence="1" key="1">
    <citation type="submission" date="2016-12" db="EMBL/GenBank/DDBJ databases">
        <authorList>
            <person name="Song W.-J."/>
            <person name="Kurnit D.M."/>
        </authorList>
    </citation>
    <scope>NUCLEOTIDE SEQUENCE [LARGE SCALE GENOMIC DNA]</scope>
    <source>
        <strain evidence="1">175</strain>
    </source>
</reference>
<gene>
    <name evidence="1" type="ORF">SAMN02949497_3448</name>
</gene>
<dbReference type="STRING" id="1760988.SAMN02949497_3448"/>
<evidence type="ECO:0000313" key="2">
    <source>
        <dbReference type="Proteomes" id="UP000192923"/>
    </source>
</evidence>
<evidence type="ECO:0000313" key="1">
    <source>
        <dbReference type="EMBL" id="SMF96067.1"/>
    </source>
</evidence>
<name>A0A1Y6D0A7_9GAMM</name>
<dbReference type="EMBL" id="FXAM01000001">
    <property type="protein sequence ID" value="SMF96067.1"/>
    <property type="molecule type" value="Genomic_DNA"/>
</dbReference>